<evidence type="ECO:0000313" key="1">
    <source>
        <dbReference type="EMBL" id="KAF2733338.1"/>
    </source>
</evidence>
<dbReference type="Proteomes" id="UP000799444">
    <property type="component" value="Unassembled WGS sequence"/>
</dbReference>
<gene>
    <name evidence="1" type="ORF">EJ04DRAFT_605845</name>
</gene>
<name>A0A9P4QT21_9PLEO</name>
<feature type="non-terminal residue" evidence="1">
    <location>
        <position position="1"/>
    </location>
</feature>
<reference evidence="1" key="1">
    <citation type="journal article" date="2020" name="Stud. Mycol.">
        <title>101 Dothideomycetes genomes: a test case for predicting lifestyles and emergence of pathogens.</title>
        <authorList>
            <person name="Haridas S."/>
            <person name="Albert R."/>
            <person name="Binder M."/>
            <person name="Bloem J."/>
            <person name="Labutti K."/>
            <person name="Salamov A."/>
            <person name="Andreopoulos B."/>
            <person name="Baker S."/>
            <person name="Barry K."/>
            <person name="Bills G."/>
            <person name="Bluhm B."/>
            <person name="Cannon C."/>
            <person name="Castanera R."/>
            <person name="Culley D."/>
            <person name="Daum C."/>
            <person name="Ezra D."/>
            <person name="Gonzalez J."/>
            <person name="Henrissat B."/>
            <person name="Kuo A."/>
            <person name="Liang C."/>
            <person name="Lipzen A."/>
            <person name="Lutzoni F."/>
            <person name="Magnuson J."/>
            <person name="Mondo S."/>
            <person name="Nolan M."/>
            <person name="Ohm R."/>
            <person name="Pangilinan J."/>
            <person name="Park H.-J."/>
            <person name="Ramirez L."/>
            <person name="Alfaro M."/>
            <person name="Sun H."/>
            <person name="Tritt A."/>
            <person name="Yoshinaga Y."/>
            <person name="Zwiers L.-H."/>
            <person name="Turgeon B."/>
            <person name="Goodwin S."/>
            <person name="Spatafora J."/>
            <person name="Crous P."/>
            <person name="Grigoriev I."/>
        </authorList>
    </citation>
    <scope>NUCLEOTIDE SEQUENCE</scope>
    <source>
        <strain evidence="1">CBS 125425</strain>
    </source>
</reference>
<protein>
    <submittedName>
        <fullName evidence="1">Uncharacterized protein</fullName>
    </submittedName>
</protein>
<comment type="caution">
    <text evidence="1">The sequence shown here is derived from an EMBL/GenBank/DDBJ whole genome shotgun (WGS) entry which is preliminary data.</text>
</comment>
<accession>A0A9P4QT21</accession>
<dbReference type="AlphaFoldDB" id="A0A9P4QT21"/>
<evidence type="ECO:0000313" key="2">
    <source>
        <dbReference type="Proteomes" id="UP000799444"/>
    </source>
</evidence>
<keyword evidence="2" id="KW-1185">Reference proteome</keyword>
<proteinExistence type="predicted"/>
<dbReference type="EMBL" id="ML996163">
    <property type="protein sequence ID" value="KAF2733338.1"/>
    <property type="molecule type" value="Genomic_DNA"/>
</dbReference>
<organism evidence="1 2">
    <name type="scientific">Polyplosphaeria fusca</name>
    <dbReference type="NCBI Taxonomy" id="682080"/>
    <lineage>
        <taxon>Eukaryota</taxon>
        <taxon>Fungi</taxon>
        <taxon>Dikarya</taxon>
        <taxon>Ascomycota</taxon>
        <taxon>Pezizomycotina</taxon>
        <taxon>Dothideomycetes</taxon>
        <taxon>Pleosporomycetidae</taxon>
        <taxon>Pleosporales</taxon>
        <taxon>Tetraplosphaeriaceae</taxon>
        <taxon>Polyplosphaeria</taxon>
    </lineage>
</organism>
<sequence>NLVRDCFHCSASPSRSIASLTKIIHQHGFRRQASRSPARVTRVPRATPYARFLLQEGKRREAGTGRQGIRLPHGQSCAHSKPCQVVLAAELFLICTAPVAQGRARLSPRVLSQPIAISHASPDHCTIKALGSSSHHIPSHRSHPSNPQSLTELDCQFQVQTRPSLSHSLAHHNTFVKMRFSIIAVAALGAVANAQIDSFLSSVRGDVTSLLSGAASVATSLANEVTQLPGEIQSRASEIQQDASEIRASITQALASATGPAAQSSASAAIASIENSLSQELASITGAAASAVSSAAGAATTSQSTDAAHPTALPAMGAVAVGLIGLAGLL</sequence>